<keyword evidence="1" id="KW-0732">Signal</keyword>
<feature type="signal peptide" evidence="1">
    <location>
        <begin position="1"/>
        <end position="27"/>
    </location>
</feature>
<sequence length="196" mass="21671">MMARLGFAARIGAAASALALAAGGALADPVKLKRADPQPEGLKQGLAVKYGYPAEVRELKIAKDYRSGAETGPPLVGFDYMDNAPGENALTSKRAERVVAIIDGYLHFDQAGIWRMRWHSNDGLEVIVGGEEVYRHDGRHACDTIGWQDDYLVEEPGWYEVEAVWFQRLNTSCLMMEWQPPGGAWEWTPNEATGYN</sequence>
<keyword evidence="4" id="KW-1185">Reference proteome</keyword>
<dbReference type="EMBL" id="FOQH01000007">
    <property type="protein sequence ID" value="SFI48656.1"/>
    <property type="molecule type" value="Genomic_DNA"/>
</dbReference>
<name>A0A1I3IL39_9RHOB</name>
<dbReference type="STRING" id="1114924.SAMN05216258_107117"/>
<dbReference type="PROSITE" id="PS51820">
    <property type="entry name" value="PA14"/>
    <property type="match status" value="1"/>
</dbReference>
<dbReference type="Proteomes" id="UP000199377">
    <property type="component" value="Unassembled WGS sequence"/>
</dbReference>
<gene>
    <name evidence="3" type="ORF">SAMN05216258_107117</name>
</gene>
<dbReference type="AlphaFoldDB" id="A0A1I3IL39"/>
<feature type="chain" id="PRO_5011652902" evidence="1">
    <location>
        <begin position="28"/>
        <end position="196"/>
    </location>
</feature>
<accession>A0A1I3IL39</accession>
<evidence type="ECO:0000313" key="3">
    <source>
        <dbReference type="EMBL" id="SFI48656.1"/>
    </source>
</evidence>
<evidence type="ECO:0000313" key="4">
    <source>
        <dbReference type="Proteomes" id="UP000199377"/>
    </source>
</evidence>
<dbReference type="InterPro" id="IPR037524">
    <property type="entry name" value="PA14/GLEYA"/>
</dbReference>
<evidence type="ECO:0000259" key="2">
    <source>
        <dbReference type="PROSITE" id="PS51820"/>
    </source>
</evidence>
<proteinExistence type="predicted"/>
<feature type="domain" description="PA14" evidence="2">
    <location>
        <begin position="41"/>
        <end position="192"/>
    </location>
</feature>
<protein>
    <submittedName>
        <fullName evidence="3">PA14 domain-containing protein</fullName>
    </submittedName>
</protein>
<organism evidence="3 4">
    <name type="scientific">Albimonas pacifica</name>
    <dbReference type="NCBI Taxonomy" id="1114924"/>
    <lineage>
        <taxon>Bacteria</taxon>
        <taxon>Pseudomonadati</taxon>
        <taxon>Pseudomonadota</taxon>
        <taxon>Alphaproteobacteria</taxon>
        <taxon>Rhodobacterales</taxon>
        <taxon>Paracoccaceae</taxon>
        <taxon>Albimonas</taxon>
    </lineage>
</organism>
<reference evidence="3 4" key="1">
    <citation type="submission" date="2016-10" db="EMBL/GenBank/DDBJ databases">
        <authorList>
            <person name="de Groot N.N."/>
        </authorList>
    </citation>
    <scope>NUCLEOTIDE SEQUENCE [LARGE SCALE GENOMIC DNA]</scope>
    <source>
        <strain evidence="3 4">CGMCC 1.11030</strain>
    </source>
</reference>
<evidence type="ECO:0000256" key="1">
    <source>
        <dbReference type="SAM" id="SignalP"/>
    </source>
</evidence>